<evidence type="ECO:0000256" key="2">
    <source>
        <dbReference type="ARBA" id="ARBA00022603"/>
    </source>
</evidence>
<dbReference type="NCBIfam" id="TIGR00536">
    <property type="entry name" value="hemK_fam"/>
    <property type="match status" value="1"/>
</dbReference>
<keyword evidence="8" id="KW-1185">Reference proteome</keyword>
<dbReference type="GO" id="GO:0032259">
    <property type="term" value="P:methylation"/>
    <property type="evidence" value="ECO:0007669"/>
    <property type="project" value="UniProtKB-KW"/>
</dbReference>
<evidence type="ECO:0000256" key="4">
    <source>
        <dbReference type="ARBA" id="ARBA00022691"/>
    </source>
</evidence>
<dbReference type="KEGG" id="psco:LY89DRAFT_225683"/>
<evidence type="ECO:0000313" key="7">
    <source>
        <dbReference type="EMBL" id="KUJ11442.1"/>
    </source>
</evidence>
<proteinExistence type="predicted"/>
<evidence type="ECO:0000256" key="3">
    <source>
        <dbReference type="ARBA" id="ARBA00022679"/>
    </source>
</evidence>
<dbReference type="Gene3D" id="3.40.50.150">
    <property type="entry name" value="Vaccinia Virus protein VP39"/>
    <property type="match status" value="1"/>
</dbReference>
<dbReference type="GO" id="GO:0003676">
    <property type="term" value="F:nucleic acid binding"/>
    <property type="evidence" value="ECO:0007669"/>
    <property type="project" value="InterPro"/>
</dbReference>
<dbReference type="Proteomes" id="UP000070700">
    <property type="component" value="Unassembled WGS sequence"/>
</dbReference>
<dbReference type="InterPro" id="IPR002052">
    <property type="entry name" value="DNA_methylase_N6_adenine_CS"/>
</dbReference>
<dbReference type="STRING" id="149040.A0A194WV20"/>
<dbReference type="InterPro" id="IPR007848">
    <property type="entry name" value="Small_mtfrase_dom"/>
</dbReference>
<protein>
    <recommendedName>
        <fullName evidence="1">peptide chain release factor N(5)-glutamine methyltransferase</fullName>
        <ecNumber evidence="1">2.1.1.297</ecNumber>
    </recommendedName>
</protein>
<comment type="catalytic activity">
    <reaction evidence="5">
        <text>L-glutaminyl-[peptide chain release factor] + S-adenosyl-L-methionine = N(5)-methyl-L-glutaminyl-[peptide chain release factor] + S-adenosyl-L-homocysteine + H(+)</text>
        <dbReference type="Rhea" id="RHEA:42896"/>
        <dbReference type="Rhea" id="RHEA-COMP:10271"/>
        <dbReference type="Rhea" id="RHEA-COMP:10272"/>
        <dbReference type="ChEBI" id="CHEBI:15378"/>
        <dbReference type="ChEBI" id="CHEBI:30011"/>
        <dbReference type="ChEBI" id="CHEBI:57856"/>
        <dbReference type="ChEBI" id="CHEBI:59789"/>
        <dbReference type="ChEBI" id="CHEBI:61891"/>
        <dbReference type="EC" id="2.1.1.297"/>
    </reaction>
</comment>
<dbReference type="AlphaFoldDB" id="A0A194WV20"/>
<name>A0A194WV20_MOLSC</name>
<dbReference type="EC" id="2.1.1.297" evidence="1"/>
<dbReference type="InParanoid" id="A0A194WV20"/>
<evidence type="ECO:0000313" key="8">
    <source>
        <dbReference type="Proteomes" id="UP000070700"/>
    </source>
</evidence>
<reference evidence="7 8" key="1">
    <citation type="submission" date="2015-10" db="EMBL/GenBank/DDBJ databases">
        <title>Full genome of DAOMC 229536 Phialocephala scopiformis, a fungal endophyte of spruce producing the potent anti-insectan compound rugulosin.</title>
        <authorList>
            <consortium name="DOE Joint Genome Institute"/>
            <person name="Walker A.K."/>
            <person name="Frasz S.L."/>
            <person name="Seifert K.A."/>
            <person name="Miller J.D."/>
            <person name="Mondo S.J."/>
            <person name="Labutti K."/>
            <person name="Lipzen A."/>
            <person name="Dockter R."/>
            <person name="Kennedy M."/>
            <person name="Grigoriev I.V."/>
            <person name="Spatafora J.W."/>
        </authorList>
    </citation>
    <scope>NUCLEOTIDE SEQUENCE [LARGE SCALE GENOMIC DNA]</scope>
    <source>
        <strain evidence="7 8">CBS 120377</strain>
    </source>
</reference>
<organism evidence="7 8">
    <name type="scientific">Mollisia scopiformis</name>
    <name type="common">Conifer needle endophyte fungus</name>
    <name type="synonym">Phialocephala scopiformis</name>
    <dbReference type="NCBI Taxonomy" id="149040"/>
    <lineage>
        <taxon>Eukaryota</taxon>
        <taxon>Fungi</taxon>
        <taxon>Dikarya</taxon>
        <taxon>Ascomycota</taxon>
        <taxon>Pezizomycotina</taxon>
        <taxon>Leotiomycetes</taxon>
        <taxon>Helotiales</taxon>
        <taxon>Mollisiaceae</taxon>
        <taxon>Mollisia</taxon>
    </lineage>
</organism>
<feature type="domain" description="Methyltransferase small" evidence="6">
    <location>
        <begin position="132"/>
        <end position="241"/>
    </location>
</feature>
<dbReference type="InterPro" id="IPR029063">
    <property type="entry name" value="SAM-dependent_MTases_sf"/>
</dbReference>
<gene>
    <name evidence="7" type="ORF">LY89DRAFT_225683</name>
</gene>
<dbReference type="SUPFAM" id="SSF53335">
    <property type="entry name" value="S-adenosyl-L-methionine-dependent methyltransferases"/>
    <property type="match status" value="1"/>
</dbReference>
<dbReference type="FunCoup" id="A0A194WV20">
    <property type="interactions" value="86"/>
</dbReference>
<evidence type="ECO:0000256" key="1">
    <source>
        <dbReference type="ARBA" id="ARBA00012771"/>
    </source>
</evidence>
<accession>A0A194WV20</accession>
<dbReference type="InterPro" id="IPR004556">
    <property type="entry name" value="HemK-like"/>
</dbReference>
<evidence type="ECO:0000256" key="5">
    <source>
        <dbReference type="ARBA" id="ARBA00048391"/>
    </source>
</evidence>
<sequence>MPRLSHDLIRKAYSISSFLPLVLRGTRALDSAINELGWLKEHVFETSKTDCPKAHQKQLLQLCIRRSRAEPLQYILGSQPFGDLDIKCRPKVLIPRPETEAYTAHVAKLLLEDSLDVLSGPTRDSIDSEDQLHRRRAPKILDVCSGSGCISLLLHSLLVEKFKDISILGLDISKTAVNIARDNLRAYIKAKNFVQQPRQGHPQVQFRIHDVLSPTPIGFGHFDVILSNPPYISNSHFATETTRSVRNYEPRLALVPTFIPGVLLCKPEDIFYHRLLELYQTNKSSMLVMEIGDEEQARRVVQMALSTAQVSGSNGVEIWRDWPEQEPQPGEDTVMRIDGRSIAAGFPDVEKKSADGESDTRLRETIDGKGVRVEDTHIPIKGAGMIRTVILSRTKSVGQERP</sequence>
<keyword evidence="2 7" id="KW-0489">Methyltransferase</keyword>
<keyword evidence="3 7" id="KW-0808">Transferase</keyword>
<dbReference type="EMBL" id="KQ947426">
    <property type="protein sequence ID" value="KUJ11442.1"/>
    <property type="molecule type" value="Genomic_DNA"/>
</dbReference>
<dbReference type="Pfam" id="PF05175">
    <property type="entry name" value="MTS"/>
    <property type="match status" value="1"/>
</dbReference>
<dbReference type="CDD" id="cd02440">
    <property type="entry name" value="AdoMet_MTases"/>
    <property type="match status" value="1"/>
</dbReference>
<dbReference type="Gene3D" id="1.10.8.10">
    <property type="entry name" value="DNA helicase RuvA subunit, C-terminal domain"/>
    <property type="match status" value="1"/>
</dbReference>
<dbReference type="GO" id="GO:0102559">
    <property type="term" value="F:peptide chain release factor N(5)-glutamine methyltransferase activity"/>
    <property type="evidence" value="ECO:0007669"/>
    <property type="project" value="UniProtKB-EC"/>
</dbReference>
<dbReference type="InterPro" id="IPR050320">
    <property type="entry name" value="N5-glutamine_MTase"/>
</dbReference>
<dbReference type="PANTHER" id="PTHR18895">
    <property type="entry name" value="HEMK METHYLTRANSFERASE"/>
    <property type="match status" value="1"/>
</dbReference>
<dbReference type="PROSITE" id="PS00092">
    <property type="entry name" value="N6_MTASE"/>
    <property type="match status" value="1"/>
</dbReference>
<keyword evidence="4" id="KW-0949">S-adenosyl-L-methionine</keyword>
<dbReference type="GO" id="GO:0005739">
    <property type="term" value="C:mitochondrion"/>
    <property type="evidence" value="ECO:0007669"/>
    <property type="project" value="TreeGrafter"/>
</dbReference>
<dbReference type="RefSeq" id="XP_018065797.1">
    <property type="nucleotide sequence ID" value="XM_018205987.1"/>
</dbReference>
<evidence type="ECO:0000259" key="6">
    <source>
        <dbReference type="Pfam" id="PF05175"/>
    </source>
</evidence>
<dbReference type="GeneID" id="28815713"/>
<dbReference type="OrthoDB" id="269872at2759"/>
<dbReference type="PANTHER" id="PTHR18895:SF74">
    <property type="entry name" value="MTRF1L RELEASE FACTOR GLUTAMINE METHYLTRANSFERASE"/>
    <property type="match status" value="1"/>
</dbReference>